<name>A0A0R1LPJ1_9LACO</name>
<dbReference type="OrthoDB" id="66275at2"/>
<keyword evidence="4" id="KW-0961">Cell wall biogenesis/degradation</keyword>
<proteinExistence type="predicted"/>
<evidence type="ECO:0000256" key="1">
    <source>
        <dbReference type="ARBA" id="ARBA00001561"/>
    </source>
</evidence>
<dbReference type="GO" id="GO:0009253">
    <property type="term" value="P:peptidoglycan catabolic process"/>
    <property type="evidence" value="ECO:0007669"/>
    <property type="project" value="InterPro"/>
</dbReference>
<evidence type="ECO:0000259" key="5">
    <source>
        <dbReference type="SMART" id="SM00644"/>
    </source>
</evidence>
<evidence type="ECO:0000313" key="6">
    <source>
        <dbReference type="EMBL" id="KRK97400.1"/>
    </source>
</evidence>
<protein>
    <recommendedName>
        <fullName evidence="2">N-acetylmuramoyl-L-alanine amidase</fullName>
        <ecNumber evidence="2">3.5.1.28</ecNumber>
    </recommendedName>
</protein>
<sequence>MRNQIAALASNYTVANRPSDLGIRYIIIHATQLSYDDTVARFLAPNEVSAHVVIRQTDGLVTEMVASQNVAWHAGNWDINCRSLGIEQEAYVDSAVSFTPVMLNALVAQIKTYAVQYHIPLDRAHILGHDSVPTPSADQAIQMHQDPGRYFDWPRLFKALGQTAYTEQPVQVDQPLVITCQNATLYKAPSQSGELFTTENEPSWTRTISYGQSYVCAATQGDWVAIWYDGQLAWFLNTNGQVASQYAVSVHRAQSDEPVYGSTGRNAQSVGEMASGQAYTVVDQLTGIDATDQAGRLKVCENGQPFKQIWFNHRIGFIKVAKK</sequence>
<dbReference type="PATRIC" id="fig|1423776.4.peg.1439"/>
<evidence type="ECO:0000256" key="3">
    <source>
        <dbReference type="ARBA" id="ARBA00022801"/>
    </source>
</evidence>
<dbReference type="InterPro" id="IPR002502">
    <property type="entry name" value="Amidase_domain"/>
</dbReference>
<dbReference type="InterPro" id="IPR051206">
    <property type="entry name" value="NAMLAA_amidase_2"/>
</dbReference>
<reference evidence="6 7" key="1">
    <citation type="journal article" date="2015" name="Genome Announc.">
        <title>Expanding the biotechnology potential of lactobacilli through comparative genomics of 213 strains and associated genera.</title>
        <authorList>
            <person name="Sun Z."/>
            <person name="Harris H.M."/>
            <person name="McCann A."/>
            <person name="Guo C."/>
            <person name="Argimon S."/>
            <person name="Zhang W."/>
            <person name="Yang X."/>
            <person name="Jeffery I.B."/>
            <person name="Cooney J.C."/>
            <person name="Kagawa T.F."/>
            <person name="Liu W."/>
            <person name="Song Y."/>
            <person name="Salvetti E."/>
            <person name="Wrobel A."/>
            <person name="Rasinkangas P."/>
            <person name="Parkhill J."/>
            <person name="Rea M.C."/>
            <person name="O'Sullivan O."/>
            <person name="Ritari J."/>
            <person name="Douillard F.P."/>
            <person name="Paul Ross R."/>
            <person name="Yang R."/>
            <person name="Briner A.E."/>
            <person name="Felis G.E."/>
            <person name="de Vos W.M."/>
            <person name="Barrangou R."/>
            <person name="Klaenhammer T.R."/>
            <person name="Caufield P.W."/>
            <person name="Cui Y."/>
            <person name="Zhang H."/>
            <person name="O'Toole P.W."/>
        </authorList>
    </citation>
    <scope>NUCLEOTIDE SEQUENCE [LARGE SCALE GENOMIC DNA]</scope>
    <source>
        <strain evidence="6 7">DSM 19909</strain>
    </source>
</reference>
<dbReference type="Proteomes" id="UP000051160">
    <property type="component" value="Unassembled WGS sequence"/>
</dbReference>
<comment type="caution">
    <text evidence="6">The sequence shown here is derived from an EMBL/GenBank/DDBJ whole genome shotgun (WGS) entry which is preliminary data.</text>
</comment>
<dbReference type="EMBL" id="AZEE01000029">
    <property type="protein sequence ID" value="KRK97400.1"/>
    <property type="molecule type" value="Genomic_DNA"/>
</dbReference>
<dbReference type="EC" id="3.5.1.28" evidence="2"/>
<gene>
    <name evidence="6" type="ORF">FD04_GL001420</name>
</gene>
<evidence type="ECO:0000256" key="2">
    <source>
        <dbReference type="ARBA" id="ARBA00011901"/>
    </source>
</evidence>
<accession>A0A0R1LPJ1</accession>
<dbReference type="RefSeq" id="WP_056948341.1">
    <property type="nucleotide sequence ID" value="NZ_AZEE01000029.1"/>
</dbReference>
<dbReference type="GO" id="GO:0008745">
    <property type="term" value="F:N-acetylmuramoyl-L-alanine amidase activity"/>
    <property type="evidence" value="ECO:0007669"/>
    <property type="project" value="UniProtKB-EC"/>
</dbReference>
<dbReference type="InterPro" id="IPR036505">
    <property type="entry name" value="Amidase/PGRP_sf"/>
</dbReference>
<keyword evidence="7" id="KW-1185">Reference proteome</keyword>
<dbReference type="Pfam" id="PF01510">
    <property type="entry name" value="Amidase_2"/>
    <property type="match status" value="1"/>
</dbReference>
<feature type="domain" description="N-acetylmuramoyl-L-alanine amidase" evidence="5">
    <location>
        <begin position="12"/>
        <end position="148"/>
    </location>
</feature>
<dbReference type="PANTHER" id="PTHR30417">
    <property type="entry name" value="N-ACETYLMURAMOYL-L-ALANINE AMIDASE AMID"/>
    <property type="match status" value="1"/>
</dbReference>
<evidence type="ECO:0000313" key="7">
    <source>
        <dbReference type="Proteomes" id="UP000051160"/>
    </source>
</evidence>
<evidence type="ECO:0000256" key="4">
    <source>
        <dbReference type="ARBA" id="ARBA00023316"/>
    </source>
</evidence>
<organism evidence="6 7">
    <name type="scientific">Secundilactobacillus odoratitofui DSM 19909 = JCM 15043</name>
    <dbReference type="NCBI Taxonomy" id="1423776"/>
    <lineage>
        <taxon>Bacteria</taxon>
        <taxon>Bacillati</taxon>
        <taxon>Bacillota</taxon>
        <taxon>Bacilli</taxon>
        <taxon>Lactobacillales</taxon>
        <taxon>Lactobacillaceae</taxon>
        <taxon>Secundilactobacillus</taxon>
    </lineage>
</organism>
<dbReference type="SMART" id="SM00644">
    <property type="entry name" value="Ami_2"/>
    <property type="match status" value="1"/>
</dbReference>
<dbReference type="STRING" id="1423776.FD04_GL001420"/>
<dbReference type="AlphaFoldDB" id="A0A0R1LPJ1"/>
<comment type="catalytic activity">
    <reaction evidence="1">
        <text>Hydrolyzes the link between N-acetylmuramoyl residues and L-amino acid residues in certain cell-wall glycopeptides.</text>
        <dbReference type="EC" id="3.5.1.28"/>
    </reaction>
</comment>
<dbReference type="SUPFAM" id="SSF55846">
    <property type="entry name" value="N-acetylmuramoyl-L-alanine amidase-like"/>
    <property type="match status" value="1"/>
</dbReference>
<keyword evidence="3" id="KW-0378">Hydrolase</keyword>
<dbReference type="FunFam" id="3.40.80.10:FF:000006">
    <property type="entry name" value="N-acetylmuramoyl-L-alanine amidase"/>
    <property type="match status" value="1"/>
</dbReference>
<dbReference type="PANTHER" id="PTHR30417:SF1">
    <property type="entry name" value="N-ACETYLMURAMOYL-L-ALANINE AMIDASE AMID"/>
    <property type="match status" value="1"/>
</dbReference>
<dbReference type="GO" id="GO:0071555">
    <property type="term" value="P:cell wall organization"/>
    <property type="evidence" value="ECO:0007669"/>
    <property type="project" value="UniProtKB-KW"/>
</dbReference>
<dbReference type="Gene3D" id="3.40.80.10">
    <property type="entry name" value="Peptidoglycan recognition protein-like"/>
    <property type="match status" value="1"/>
</dbReference>
<dbReference type="GO" id="GO:0009254">
    <property type="term" value="P:peptidoglycan turnover"/>
    <property type="evidence" value="ECO:0007669"/>
    <property type="project" value="TreeGrafter"/>
</dbReference>
<dbReference type="CDD" id="cd06583">
    <property type="entry name" value="PGRP"/>
    <property type="match status" value="1"/>
</dbReference>